<dbReference type="STRING" id="930990.A0A067N4L1"/>
<accession>A0A067N4L1</accession>
<dbReference type="OrthoDB" id="3056235at2759"/>
<keyword evidence="2" id="KW-0805">Transcription regulation</keyword>
<dbReference type="PROSITE" id="PS51821">
    <property type="entry name" value="VELVET"/>
    <property type="match status" value="1"/>
</dbReference>
<dbReference type="InterPro" id="IPR037525">
    <property type="entry name" value="Velvet_dom"/>
</dbReference>
<dbReference type="Gene3D" id="2.60.40.3960">
    <property type="entry name" value="Velvet domain"/>
    <property type="match status" value="1"/>
</dbReference>
<keyword evidence="3" id="KW-0804">Transcription</keyword>
<evidence type="ECO:0000256" key="2">
    <source>
        <dbReference type="ARBA" id="ARBA00023015"/>
    </source>
</evidence>
<feature type="domain" description="Velvet" evidence="5">
    <location>
        <begin position="16"/>
        <end position="201"/>
    </location>
</feature>
<dbReference type="InterPro" id="IPR038491">
    <property type="entry name" value="Velvet_dom_sf"/>
</dbReference>
<organism evidence="6 7">
    <name type="scientific">Botryobasidium botryosum (strain FD-172 SS1)</name>
    <dbReference type="NCBI Taxonomy" id="930990"/>
    <lineage>
        <taxon>Eukaryota</taxon>
        <taxon>Fungi</taxon>
        <taxon>Dikarya</taxon>
        <taxon>Basidiomycota</taxon>
        <taxon>Agaricomycotina</taxon>
        <taxon>Agaricomycetes</taxon>
        <taxon>Cantharellales</taxon>
        <taxon>Botryobasidiaceae</taxon>
        <taxon>Botryobasidium</taxon>
    </lineage>
</organism>
<evidence type="ECO:0000259" key="5">
    <source>
        <dbReference type="PROSITE" id="PS51821"/>
    </source>
</evidence>
<evidence type="ECO:0000256" key="4">
    <source>
        <dbReference type="ARBA" id="ARBA00023242"/>
    </source>
</evidence>
<evidence type="ECO:0000256" key="1">
    <source>
        <dbReference type="ARBA" id="ARBA00004123"/>
    </source>
</evidence>
<dbReference type="HOGENOM" id="CLU_091433_0_0_1"/>
<dbReference type="GO" id="GO:0005634">
    <property type="term" value="C:nucleus"/>
    <property type="evidence" value="ECO:0007669"/>
    <property type="project" value="UniProtKB-SubCell"/>
</dbReference>
<dbReference type="PANTHER" id="PTHR33572">
    <property type="entry name" value="SPORE DEVELOPMENT REGULATOR VOSA"/>
    <property type="match status" value="1"/>
</dbReference>
<dbReference type="InParanoid" id="A0A067N4L1"/>
<dbReference type="AlphaFoldDB" id="A0A067N4L1"/>
<keyword evidence="4" id="KW-0539">Nucleus</keyword>
<reference evidence="7" key="1">
    <citation type="journal article" date="2014" name="Proc. Natl. Acad. Sci. U.S.A.">
        <title>Extensive sampling of basidiomycete genomes demonstrates inadequacy of the white-rot/brown-rot paradigm for wood decay fungi.</title>
        <authorList>
            <person name="Riley R."/>
            <person name="Salamov A.A."/>
            <person name="Brown D.W."/>
            <person name="Nagy L.G."/>
            <person name="Floudas D."/>
            <person name="Held B.W."/>
            <person name="Levasseur A."/>
            <person name="Lombard V."/>
            <person name="Morin E."/>
            <person name="Otillar R."/>
            <person name="Lindquist E.A."/>
            <person name="Sun H."/>
            <person name="LaButti K.M."/>
            <person name="Schmutz J."/>
            <person name="Jabbour D."/>
            <person name="Luo H."/>
            <person name="Baker S.E."/>
            <person name="Pisabarro A.G."/>
            <person name="Walton J.D."/>
            <person name="Blanchette R.A."/>
            <person name="Henrissat B."/>
            <person name="Martin F."/>
            <person name="Cullen D."/>
            <person name="Hibbett D.S."/>
            <person name="Grigoriev I.V."/>
        </authorList>
    </citation>
    <scope>NUCLEOTIDE SEQUENCE [LARGE SCALE GENOMIC DNA]</scope>
    <source>
        <strain evidence="7">FD-172 SS1</strain>
    </source>
</reference>
<evidence type="ECO:0000256" key="3">
    <source>
        <dbReference type="ARBA" id="ARBA00023163"/>
    </source>
</evidence>
<name>A0A067N4L1_BOTB1</name>
<comment type="subcellular location">
    <subcellularLocation>
        <location evidence="1">Nucleus</location>
    </subcellularLocation>
</comment>
<dbReference type="InterPro" id="IPR021740">
    <property type="entry name" value="Velvet"/>
</dbReference>
<evidence type="ECO:0000313" key="7">
    <source>
        <dbReference type="Proteomes" id="UP000027195"/>
    </source>
</evidence>
<dbReference type="EMBL" id="KL198020">
    <property type="protein sequence ID" value="KDQ19077.1"/>
    <property type="molecule type" value="Genomic_DNA"/>
</dbReference>
<proteinExistence type="predicted"/>
<dbReference type="Proteomes" id="UP000027195">
    <property type="component" value="Unassembled WGS sequence"/>
</dbReference>
<gene>
    <name evidence="6" type="ORF">BOTBODRAFT_52260</name>
</gene>
<dbReference type="Pfam" id="PF11754">
    <property type="entry name" value="Velvet"/>
    <property type="match status" value="1"/>
</dbReference>
<protein>
    <recommendedName>
        <fullName evidence="5">Velvet domain-containing protein</fullName>
    </recommendedName>
</protein>
<sequence>MSQGKFPWDDLLDQDQEHEREYELDVVQTPERTAEFGSAGLSRLPLSPPLVVRLTIFNRHSKKPINADTELPFLVANLSLYSADGARPLDECTHTQTNKKHKMLYGTLVSSTHQLYDESNRQGTFFVFPDVSVRLQGRYQLRVTLMRLAHFGQSSTVPVGEFGKALVHTRTEPFDVVPLAQYVAPATTQLTRTFHRQGVRM</sequence>
<dbReference type="PANTHER" id="PTHR33572:SF15">
    <property type="entry name" value="VELVET DOMAIN-CONTAINING PROTEIN"/>
    <property type="match status" value="1"/>
</dbReference>
<keyword evidence="7" id="KW-1185">Reference proteome</keyword>
<evidence type="ECO:0000313" key="6">
    <source>
        <dbReference type="EMBL" id="KDQ19077.1"/>
    </source>
</evidence>